<dbReference type="Pfam" id="PF04542">
    <property type="entry name" value="Sigma70_r2"/>
    <property type="match status" value="1"/>
</dbReference>
<dbReference type="NCBIfam" id="TIGR02937">
    <property type="entry name" value="sigma70-ECF"/>
    <property type="match status" value="1"/>
</dbReference>
<feature type="domain" description="RNA polymerase sigma-70 region 2" evidence="5">
    <location>
        <begin position="9"/>
        <end position="77"/>
    </location>
</feature>
<protein>
    <submittedName>
        <fullName evidence="7">RNA polymerase sigma factor</fullName>
    </submittedName>
</protein>
<evidence type="ECO:0000256" key="1">
    <source>
        <dbReference type="ARBA" id="ARBA00010641"/>
    </source>
</evidence>
<dbReference type="SUPFAM" id="SSF88659">
    <property type="entry name" value="Sigma3 and sigma4 domains of RNA polymerase sigma factors"/>
    <property type="match status" value="1"/>
</dbReference>
<dbReference type="InterPro" id="IPR039425">
    <property type="entry name" value="RNA_pol_sigma-70-like"/>
</dbReference>
<dbReference type="SUPFAM" id="SSF88946">
    <property type="entry name" value="Sigma2 domain of RNA polymerase sigma factors"/>
    <property type="match status" value="1"/>
</dbReference>
<dbReference type="Gene3D" id="1.10.1740.10">
    <property type="match status" value="1"/>
</dbReference>
<reference evidence="7 8" key="1">
    <citation type="submission" date="2024-09" db="EMBL/GenBank/DDBJ databases">
        <authorList>
            <person name="Sun Q."/>
            <person name="Mori K."/>
        </authorList>
    </citation>
    <scope>NUCLEOTIDE SEQUENCE [LARGE SCALE GENOMIC DNA]</scope>
    <source>
        <strain evidence="7 8">NCAIM B.02301</strain>
    </source>
</reference>
<organism evidence="7 8">
    <name type="scientific">Halalkalibacter alkalisediminis</name>
    <dbReference type="NCBI Taxonomy" id="935616"/>
    <lineage>
        <taxon>Bacteria</taxon>
        <taxon>Bacillati</taxon>
        <taxon>Bacillota</taxon>
        <taxon>Bacilli</taxon>
        <taxon>Bacillales</taxon>
        <taxon>Bacillaceae</taxon>
        <taxon>Halalkalibacter</taxon>
    </lineage>
</organism>
<dbReference type="Gene3D" id="1.10.10.10">
    <property type="entry name" value="Winged helix-like DNA-binding domain superfamily/Winged helix DNA-binding domain"/>
    <property type="match status" value="1"/>
</dbReference>
<dbReference type="PANTHER" id="PTHR43133">
    <property type="entry name" value="RNA POLYMERASE ECF-TYPE SIGMA FACTO"/>
    <property type="match status" value="1"/>
</dbReference>
<evidence type="ECO:0000313" key="7">
    <source>
        <dbReference type="EMBL" id="MFC0560289.1"/>
    </source>
</evidence>
<dbReference type="EMBL" id="JBHLTR010000021">
    <property type="protein sequence ID" value="MFC0560289.1"/>
    <property type="molecule type" value="Genomic_DNA"/>
</dbReference>
<evidence type="ECO:0000256" key="3">
    <source>
        <dbReference type="ARBA" id="ARBA00023082"/>
    </source>
</evidence>
<evidence type="ECO:0000259" key="5">
    <source>
        <dbReference type="Pfam" id="PF04542"/>
    </source>
</evidence>
<proteinExistence type="inferred from homology"/>
<gene>
    <name evidence="7" type="ORF">ACFFH4_14730</name>
</gene>
<evidence type="ECO:0000313" key="8">
    <source>
        <dbReference type="Proteomes" id="UP001589833"/>
    </source>
</evidence>
<accession>A0ABV6NHY0</accession>
<name>A0ABV6NHY0_9BACI</name>
<dbReference type="Pfam" id="PF08281">
    <property type="entry name" value="Sigma70_r4_2"/>
    <property type="match status" value="1"/>
</dbReference>
<dbReference type="InterPro" id="IPR007627">
    <property type="entry name" value="RNA_pol_sigma70_r2"/>
</dbReference>
<feature type="domain" description="RNA polymerase sigma factor 70 region 4 type 2" evidence="6">
    <location>
        <begin position="97"/>
        <end position="144"/>
    </location>
</feature>
<keyword evidence="8" id="KW-1185">Reference proteome</keyword>
<comment type="similarity">
    <text evidence="1">Belongs to the sigma-70 factor family. ECF subfamily.</text>
</comment>
<dbReference type="InterPro" id="IPR013249">
    <property type="entry name" value="RNA_pol_sigma70_r4_t2"/>
</dbReference>
<dbReference type="InterPro" id="IPR013324">
    <property type="entry name" value="RNA_pol_sigma_r3/r4-like"/>
</dbReference>
<dbReference type="InterPro" id="IPR014284">
    <property type="entry name" value="RNA_pol_sigma-70_dom"/>
</dbReference>
<dbReference type="InterPro" id="IPR036388">
    <property type="entry name" value="WH-like_DNA-bd_sf"/>
</dbReference>
<dbReference type="InterPro" id="IPR013325">
    <property type="entry name" value="RNA_pol_sigma_r2"/>
</dbReference>
<keyword evidence="4" id="KW-0804">Transcription</keyword>
<evidence type="ECO:0000259" key="6">
    <source>
        <dbReference type="Pfam" id="PF08281"/>
    </source>
</evidence>
<evidence type="ECO:0000256" key="4">
    <source>
        <dbReference type="ARBA" id="ARBA00023163"/>
    </source>
</evidence>
<evidence type="ECO:0000256" key="2">
    <source>
        <dbReference type="ARBA" id="ARBA00023015"/>
    </source>
</evidence>
<dbReference type="PANTHER" id="PTHR43133:SF25">
    <property type="entry name" value="RNA POLYMERASE SIGMA FACTOR RFAY-RELATED"/>
    <property type="match status" value="1"/>
</dbReference>
<keyword evidence="2" id="KW-0805">Transcription regulation</keyword>
<sequence>MIQVEAIDLYERFKNDLLRFARSIARHEQEANDLVQDAVIKSLKEVSLLQLPEHKQRAWFFRVMKNQMIDERRKENRQTTWEDELDFPVEAIASTHLEMAELMSHLPEELSNLVFKRYWLGFNSQEIAKQQGIPASTVRYKRLRTKFEEDLT</sequence>
<dbReference type="RefSeq" id="WP_273847229.1">
    <property type="nucleotide sequence ID" value="NZ_JAQQWT010000024.1"/>
</dbReference>
<comment type="caution">
    <text evidence="7">The sequence shown here is derived from an EMBL/GenBank/DDBJ whole genome shotgun (WGS) entry which is preliminary data.</text>
</comment>
<dbReference type="Proteomes" id="UP001589833">
    <property type="component" value="Unassembled WGS sequence"/>
</dbReference>
<keyword evidence="3" id="KW-0731">Sigma factor</keyword>